<name>A0ABW5KH97_9SPHI</name>
<dbReference type="Proteomes" id="UP001597545">
    <property type="component" value="Unassembled WGS sequence"/>
</dbReference>
<gene>
    <name evidence="2" type="ORF">ACFSR5_04430</name>
</gene>
<sequence>MATAIFRIDTSFEERALLWAQQFDELCFFQSNGHPDPYSKLDRFLAVQAIDVFESVDERDIFSDLEAFKAKHPQQWMPGFFSYDLKDQIEDITPKLPAVLHWPKAYFFVPSIIIHFFHDSIEIQAKDPHAVFQEIQYIQQREDMINLPPINIQKRFSKQEYLRAFDHMQRHIQRGDIYEVNLCQEFYAEDVQLDPLLLYRTLNSISPTPFACFFKFRHRYVLSASPERFLAKRGDTLISQPIKGTAPRGKNEDEDAAYIQALIHNPKEIAENVMIVDLVRNDLTRSAIPGSVNADKRLEVHTFKQVHQLISTITCEKSPQVSDTEVLKNTFPAGSMTGAPKVSAMKLCERYEACKRGLYSGGIGYFAPDGDFDFNVVIRSIIYDQSIGYLSFHTGGAITLEADAEREYAECLLKASAILETLKTSV</sequence>
<feature type="domain" description="Chorismate-utilising enzyme C-terminal" evidence="1">
    <location>
        <begin position="158"/>
        <end position="414"/>
    </location>
</feature>
<dbReference type="EMBL" id="JBHULR010000003">
    <property type="protein sequence ID" value="MFD2546891.1"/>
    <property type="molecule type" value="Genomic_DNA"/>
</dbReference>
<dbReference type="PANTHER" id="PTHR11236">
    <property type="entry name" value="AMINOBENZOATE/ANTHRANILATE SYNTHASE"/>
    <property type="match status" value="1"/>
</dbReference>
<keyword evidence="3" id="KW-1185">Reference proteome</keyword>
<dbReference type="InterPro" id="IPR005801">
    <property type="entry name" value="ADC_synthase"/>
</dbReference>
<dbReference type="SUPFAM" id="SSF56322">
    <property type="entry name" value="ADC synthase"/>
    <property type="match status" value="1"/>
</dbReference>
<dbReference type="PANTHER" id="PTHR11236:SF18">
    <property type="entry name" value="AMINODEOXYCHORISMATE SYNTHASE"/>
    <property type="match status" value="1"/>
</dbReference>
<organism evidence="2 3">
    <name type="scientific">Sphingobacterium suaedae</name>
    <dbReference type="NCBI Taxonomy" id="1686402"/>
    <lineage>
        <taxon>Bacteria</taxon>
        <taxon>Pseudomonadati</taxon>
        <taxon>Bacteroidota</taxon>
        <taxon>Sphingobacteriia</taxon>
        <taxon>Sphingobacteriales</taxon>
        <taxon>Sphingobacteriaceae</taxon>
        <taxon>Sphingobacterium</taxon>
    </lineage>
</organism>
<dbReference type="InterPro" id="IPR015890">
    <property type="entry name" value="Chorismate_C"/>
</dbReference>
<proteinExistence type="predicted"/>
<evidence type="ECO:0000259" key="1">
    <source>
        <dbReference type="Pfam" id="PF00425"/>
    </source>
</evidence>
<dbReference type="Gene3D" id="3.60.120.10">
    <property type="entry name" value="Anthranilate synthase"/>
    <property type="match status" value="1"/>
</dbReference>
<evidence type="ECO:0000313" key="2">
    <source>
        <dbReference type="EMBL" id="MFD2546891.1"/>
    </source>
</evidence>
<reference evidence="3" key="1">
    <citation type="journal article" date="2019" name="Int. J. Syst. Evol. Microbiol.">
        <title>The Global Catalogue of Microorganisms (GCM) 10K type strain sequencing project: providing services to taxonomists for standard genome sequencing and annotation.</title>
        <authorList>
            <consortium name="The Broad Institute Genomics Platform"/>
            <consortium name="The Broad Institute Genome Sequencing Center for Infectious Disease"/>
            <person name="Wu L."/>
            <person name="Ma J."/>
        </authorList>
    </citation>
    <scope>NUCLEOTIDE SEQUENCE [LARGE SCALE GENOMIC DNA]</scope>
    <source>
        <strain evidence="3">KCTC 42662</strain>
    </source>
</reference>
<dbReference type="PRINTS" id="PR00095">
    <property type="entry name" value="ANTSNTHASEI"/>
</dbReference>
<dbReference type="RefSeq" id="WP_380901120.1">
    <property type="nucleotide sequence ID" value="NZ_JBHUEG010000007.1"/>
</dbReference>
<comment type="caution">
    <text evidence="2">The sequence shown here is derived from an EMBL/GenBank/DDBJ whole genome shotgun (WGS) entry which is preliminary data.</text>
</comment>
<dbReference type="InterPro" id="IPR019999">
    <property type="entry name" value="Anth_synth_I-like"/>
</dbReference>
<evidence type="ECO:0000313" key="3">
    <source>
        <dbReference type="Proteomes" id="UP001597545"/>
    </source>
</evidence>
<accession>A0ABW5KH97</accession>
<dbReference type="Pfam" id="PF00425">
    <property type="entry name" value="Chorismate_bind"/>
    <property type="match status" value="1"/>
</dbReference>
<protein>
    <submittedName>
        <fullName evidence="2">Anthranilate synthase component I family protein</fullName>
    </submittedName>
</protein>